<evidence type="ECO:0000313" key="2">
    <source>
        <dbReference type="Proteomes" id="UP000207593"/>
    </source>
</evidence>
<sequence length="80" mass="9230">MTLITTKRIHNQYKSRTAAPLISGYTDGQKFNITLHKSTLYCQWGNLGIEKRELEISDDPQLVANEWAEEIYNSNERKSA</sequence>
<dbReference type="EMBL" id="HQ317387">
    <property type="protein sequence ID" value="AGH07437.1"/>
    <property type="molecule type" value="Genomic_DNA"/>
</dbReference>
<evidence type="ECO:0000313" key="1">
    <source>
        <dbReference type="EMBL" id="AGH07437.1"/>
    </source>
</evidence>
<gene>
    <name evidence="1" type="ORF">SUFG_00070</name>
</gene>
<dbReference type="KEGG" id="vg:15012453"/>
<protein>
    <submittedName>
        <fullName evidence="1">Uncharacterized protein</fullName>
    </submittedName>
</protein>
<accession>M4PMV7</accession>
<organism evidence="1 2">
    <name type="scientific">Sulfitobacter phage phiCB2047-B</name>
    <dbReference type="NCBI Taxonomy" id="754046"/>
    <lineage>
        <taxon>Viruses</taxon>
        <taxon>Duplodnaviria</taxon>
        <taxon>Heunggongvirae</taxon>
        <taxon>Uroviricota</taxon>
        <taxon>Caudoviricetes</taxon>
        <taxon>Schitoviridae</taxon>
        <taxon>Rhodovirinae</taxon>
        <taxon>Raunefjordenvirus</taxon>
        <taxon>Raunefjordenvirus CB2047B</taxon>
    </lineage>
</organism>
<reference evidence="1 2" key="1">
    <citation type="journal article" date="2014" name="Genome Announc.">
        <title>Genome Sequence of the Sulfitobacter sp. Strain 2047-Infecting Lytic Phage {Phi}CB2047-B.</title>
        <authorList>
            <person name="Ankrah N.Y."/>
            <person name="Budinoff C.R."/>
            <person name="Wilson W.H."/>
            <person name="Wilhelm S.W."/>
            <person name="Buchan A."/>
        </authorList>
    </citation>
    <scope>NUCLEOTIDE SEQUENCE [LARGE SCALE GENOMIC DNA]</scope>
    <source>
        <strain evidence="2">phiCB2047-B</strain>
    </source>
</reference>
<dbReference type="Proteomes" id="UP000207593">
    <property type="component" value="Segment"/>
</dbReference>
<proteinExistence type="predicted"/>
<name>M4PMV7_9CAUD</name>
<dbReference type="RefSeq" id="YP_007675853.1">
    <property type="nucleotide sequence ID" value="NC_020862.2"/>
</dbReference>
<dbReference type="GeneID" id="15012453"/>
<keyword evidence="2" id="KW-1185">Reference proteome</keyword>